<comment type="caution">
    <text evidence="2">The sequence shown here is derived from an EMBL/GenBank/DDBJ whole genome shotgun (WGS) entry which is preliminary data.</text>
</comment>
<dbReference type="InterPro" id="IPR023614">
    <property type="entry name" value="Porin_dom_sf"/>
</dbReference>
<feature type="chain" id="PRO_5046403389" description="Porin" evidence="1">
    <location>
        <begin position="30"/>
        <end position="420"/>
    </location>
</feature>
<gene>
    <name evidence="2" type="ORF">HAV22_25975</name>
</gene>
<evidence type="ECO:0000256" key="1">
    <source>
        <dbReference type="SAM" id="SignalP"/>
    </source>
</evidence>
<keyword evidence="3" id="KW-1185">Reference proteome</keyword>
<name>A0ABX0PJ47_9BURK</name>
<dbReference type="EMBL" id="JAAQOM010000019">
    <property type="protein sequence ID" value="NIA57075.1"/>
    <property type="molecule type" value="Genomic_DNA"/>
</dbReference>
<evidence type="ECO:0008006" key="4">
    <source>
        <dbReference type="Google" id="ProtNLM"/>
    </source>
</evidence>
<evidence type="ECO:0000313" key="2">
    <source>
        <dbReference type="EMBL" id="NIA57075.1"/>
    </source>
</evidence>
<proteinExistence type="predicted"/>
<evidence type="ECO:0000313" key="3">
    <source>
        <dbReference type="Proteomes" id="UP000716322"/>
    </source>
</evidence>
<keyword evidence="1" id="KW-0732">Signal</keyword>
<organism evidence="2 3">
    <name type="scientific">Telluria antibiotica</name>
    <dbReference type="NCBI Taxonomy" id="2717319"/>
    <lineage>
        <taxon>Bacteria</taxon>
        <taxon>Pseudomonadati</taxon>
        <taxon>Pseudomonadota</taxon>
        <taxon>Betaproteobacteria</taxon>
        <taxon>Burkholderiales</taxon>
        <taxon>Oxalobacteraceae</taxon>
        <taxon>Telluria group</taxon>
        <taxon>Telluria</taxon>
    </lineage>
</organism>
<dbReference type="Gene3D" id="2.40.160.10">
    <property type="entry name" value="Porin"/>
    <property type="match status" value="1"/>
</dbReference>
<sequence>MQQQRLPLVPFLSLFLSVCGLACASTARADAGAARLPDWHVSGFGTIGVAHASEREADYTSSVMKASGTGATRSWSTDVDSRLGVQLDTTFARRWSAVLQVVSEQGLDNSYRPRVEWANVKYQATPELALRAGRIALPVFLMADYRKVGYAYPWLRPPVEGYNVMPVTSSDGIDATWRWGIGPVRNASQVFYGHSSVPLVDTLHLYARHGVGASNTTDWGALSARVNVLRAEITSDIGQDLFNAFAAFGPAGQALRVRYAMDHKRMTLVNVGASYDPGTWFVMAEANRTISHSFLGATRSGYVSAGWRWNTLTPYVTWARVQAVGTTMDPGLPTATLPSALAPMATALNAGLNALLMRIPQQTSFSAGLRWDLRTNMALKVQVDRVTPHDGSTGTFINPTPRFVSERTSHVASVALDFVY</sequence>
<dbReference type="Proteomes" id="UP000716322">
    <property type="component" value="Unassembled WGS sequence"/>
</dbReference>
<feature type="signal peptide" evidence="1">
    <location>
        <begin position="1"/>
        <end position="29"/>
    </location>
</feature>
<accession>A0ABX0PJ47</accession>
<protein>
    <recommendedName>
        <fullName evidence="4">Porin</fullName>
    </recommendedName>
</protein>
<dbReference type="SUPFAM" id="SSF56935">
    <property type="entry name" value="Porins"/>
    <property type="match status" value="1"/>
</dbReference>
<reference evidence="2 3" key="1">
    <citation type="submission" date="2020-03" db="EMBL/GenBank/DDBJ databases">
        <title>Genome sequence of strain Massilia sp. TW-1.</title>
        <authorList>
            <person name="Chaudhary D.K."/>
        </authorList>
    </citation>
    <scope>NUCLEOTIDE SEQUENCE [LARGE SCALE GENOMIC DNA]</scope>
    <source>
        <strain evidence="2 3">TW-1</strain>
    </source>
</reference>
<dbReference type="RefSeq" id="WP_166863308.1">
    <property type="nucleotide sequence ID" value="NZ_JAAQOM010000019.1"/>
</dbReference>